<accession>A0A5M6CL18</accession>
<dbReference type="Gene3D" id="2.30.180.10">
    <property type="entry name" value="FAS1 domain"/>
    <property type="match status" value="2"/>
</dbReference>
<dbReference type="SUPFAM" id="SSF82153">
    <property type="entry name" value="FAS1 domain"/>
    <property type="match status" value="2"/>
</dbReference>
<evidence type="ECO:0000313" key="3">
    <source>
        <dbReference type="EMBL" id="KAA5535716.1"/>
    </source>
</evidence>
<proteinExistence type="predicted"/>
<dbReference type="EMBL" id="VWSG01000003">
    <property type="protein sequence ID" value="KAA5535716.1"/>
    <property type="molecule type" value="Genomic_DNA"/>
</dbReference>
<keyword evidence="1" id="KW-0732">Signal</keyword>
<dbReference type="PROSITE" id="PS50213">
    <property type="entry name" value="FAS1"/>
    <property type="match status" value="2"/>
</dbReference>
<dbReference type="GO" id="GO:0005615">
    <property type="term" value="C:extracellular space"/>
    <property type="evidence" value="ECO:0007669"/>
    <property type="project" value="TreeGrafter"/>
</dbReference>
<dbReference type="InterPro" id="IPR050904">
    <property type="entry name" value="Adhesion/Biosynth-related"/>
</dbReference>
<dbReference type="PROSITE" id="PS51257">
    <property type="entry name" value="PROKAR_LIPOPROTEIN"/>
    <property type="match status" value="1"/>
</dbReference>
<dbReference type="InterPro" id="IPR036378">
    <property type="entry name" value="FAS1_dom_sf"/>
</dbReference>
<keyword evidence="4" id="KW-1185">Reference proteome</keyword>
<feature type="domain" description="FAS1" evidence="2">
    <location>
        <begin position="174"/>
        <end position="315"/>
    </location>
</feature>
<dbReference type="PANTHER" id="PTHR10900">
    <property type="entry name" value="PERIOSTIN-RELATED"/>
    <property type="match status" value="1"/>
</dbReference>
<dbReference type="RefSeq" id="WP_150010732.1">
    <property type="nucleotide sequence ID" value="NZ_VWSG01000003.1"/>
</dbReference>
<name>A0A5M6CL18_9FLAO</name>
<dbReference type="Proteomes" id="UP000325141">
    <property type="component" value="Unassembled WGS sequence"/>
</dbReference>
<dbReference type="PANTHER" id="PTHR10900:SF77">
    <property type="entry name" value="FI19380P1"/>
    <property type="match status" value="1"/>
</dbReference>
<reference evidence="3 4" key="1">
    <citation type="submission" date="2019-09" db="EMBL/GenBank/DDBJ databases">
        <title>Genome sequence and assembly of Flavobacterium sp.</title>
        <authorList>
            <person name="Chhetri G."/>
        </authorList>
    </citation>
    <scope>NUCLEOTIDE SEQUENCE [LARGE SCALE GENOMIC DNA]</scope>
    <source>
        <strain evidence="3 4">SNL9</strain>
    </source>
</reference>
<feature type="signal peptide" evidence="1">
    <location>
        <begin position="1"/>
        <end position="26"/>
    </location>
</feature>
<dbReference type="FunFam" id="2.30.180.10:FF:000032">
    <property type="entry name" value="Fasciclin domain-containing protein, putative"/>
    <property type="match status" value="1"/>
</dbReference>
<feature type="domain" description="FAS1" evidence="2">
    <location>
        <begin position="38"/>
        <end position="170"/>
    </location>
</feature>
<dbReference type="Pfam" id="PF02469">
    <property type="entry name" value="Fasciclin"/>
    <property type="match status" value="2"/>
</dbReference>
<sequence length="317" mass="32923">MKRRTSFKKNAGAALALAFLSLTISCSDDNMPNVEPQQKTIAAIVSDNSSYSLLKSAVVKADLAETLSGTGPFTVFAPNNEAFMASGITQEAINSMAAADLKDLLLYHTLTSKVTAANVPAGPNAEVTSANGDKLYLTKDSRGVFVNGWKVTSADMAASNGVIHAVERVLMPPKGTIVQMAQANANLTYLVAAVLRASQGSTNVAQVLSAEGNLTVFAPSNQAFIDAGFPTIASIQSADPDTLASILTYHVLAARAFSSDLSNGQSLTTVNGGTLMVALGSQATVKGNGNEMPSVITSFNMLATNGVIHLIDRVLLP</sequence>
<dbReference type="SMART" id="SM00554">
    <property type="entry name" value="FAS1"/>
    <property type="match status" value="2"/>
</dbReference>
<organism evidence="3 4">
    <name type="scientific">Paenimyroides baculatum</name>
    <dbReference type="NCBI Taxonomy" id="2608000"/>
    <lineage>
        <taxon>Bacteria</taxon>
        <taxon>Pseudomonadati</taxon>
        <taxon>Bacteroidota</taxon>
        <taxon>Flavobacteriia</taxon>
        <taxon>Flavobacteriales</taxon>
        <taxon>Flavobacteriaceae</taxon>
        <taxon>Paenimyroides</taxon>
    </lineage>
</organism>
<dbReference type="AlphaFoldDB" id="A0A5M6CL18"/>
<dbReference type="InterPro" id="IPR000782">
    <property type="entry name" value="FAS1_domain"/>
</dbReference>
<comment type="caution">
    <text evidence="3">The sequence shown here is derived from an EMBL/GenBank/DDBJ whole genome shotgun (WGS) entry which is preliminary data.</text>
</comment>
<gene>
    <name evidence="3" type="ORF">F0460_04575</name>
</gene>
<feature type="chain" id="PRO_5024308994" evidence="1">
    <location>
        <begin position="27"/>
        <end position="317"/>
    </location>
</feature>
<evidence type="ECO:0000256" key="1">
    <source>
        <dbReference type="SAM" id="SignalP"/>
    </source>
</evidence>
<evidence type="ECO:0000313" key="4">
    <source>
        <dbReference type="Proteomes" id="UP000325141"/>
    </source>
</evidence>
<evidence type="ECO:0000259" key="2">
    <source>
        <dbReference type="PROSITE" id="PS50213"/>
    </source>
</evidence>
<protein>
    <submittedName>
        <fullName evidence="3">Fasciclin domain-containing protein</fullName>
    </submittedName>
</protein>